<evidence type="ECO:0000313" key="4">
    <source>
        <dbReference type="EMBL" id="COW26253.1"/>
    </source>
</evidence>
<feature type="region of interest" description="Disordered" evidence="1">
    <location>
        <begin position="1"/>
        <end position="36"/>
    </location>
</feature>
<reference evidence="5 6" key="1">
    <citation type="submission" date="2015-03" db="EMBL/GenBank/DDBJ databases">
        <authorList>
            <consortium name="Pathogen Informatics"/>
        </authorList>
    </citation>
    <scope>NUCLEOTIDE SEQUENCE [LARGE SCALE GENOMIC DNA]</scope>
    <source>
        <strain evidence="2 5">D00501624</strain>
        <strain evidence="3 7">G09801536</strain>
        <strain evidence="4 6">M09401471</strain>
    </source>
</reference>
<feature type="compositionally biased region" description="Low complexity" evidence="1">
    <location>
        <begin position="94"/>
        <end position="107"/>
    </location>
</feature>
<dbReference type="EMBL" id="CSAJ01000261">
    <property type="protein sequence ID" value="COW26253.1"/>
    <property type="molecule type" value="Genomic_DNA"/>
</dbReference>
<evidence type="ECO:0000313" key="2">
    <source>
        <dbReference type="EMBL" id="CNU97927.1"/>
    </source>
</evidence>
<feature type="compositionally biased region" description="Polar residues" evidence="1">
    <location>
        <begin position="13"/>
        <end position="30"/>
    </location>
</feature>
<evidence type="ECO:0000256" key="1">
    <source>
        <dbReference type="SAM" id="MobiDB-lite"/>
    </source>
</evidence>
<accession>A0A655E0N1</accession>
<dbReference type="Proteomes" id="UP000039217">
    <property type="component" value="Unassembled WGS sequence"/>
</dbReference>
<evidence type="ECO:0000313" key="3">
    <source>
        <dbReference type="EMBL" id="COV63208.1"/>
    </source>
</evidence>
<organism evidence="2 5">
    <name type="scientific">Mycobacterium tuberculosis</name>
    <dbReference type="NCBI Taxonomy" id="1773"/>
    <lineage>
        <taxon>Bacteria</taxon>
        <taxon>Bacillati</taxon>
        <taxon>Actinomycetota</taxon>
        <taxon>Actinomycetes</taxon>
        <taxon>Mycobacteriales</taxon>
        <taxon>Mycobacteriaceae</taxon>
        <taxon>Mycobacterium</taxon>
        <taxon>Mycobacterium tuberculosis complex</taxon>
    </lineage>
</organism>
<dbReference type="EMBL" id="CSAD01000284">
    <property type="protein sequence ID" value="COV63208.1"/>
    <property type="molecule type" value="Genomic_DNA"/>
</dbReference>
<gene>
    <name evidence="2" type="ORF">ERS007661_01452</name>
    <name evidence="3" type="ORF">ERS007679_02192</name>
    <name evidence="4" type="ORF">ERS007720_02171</name>
</gene>
<dbReference type="AlphaFoldDB" id="A0A655E0N1"/>
<feature type="region of interest" description="Disordered" evidence="1">
    <location>
        <begin position="94"/>
        <end position="123"/>
    </location>
</feature>
<protein>
    <submittedName>
        <fullName evidence="2">Uncharacterized protein</fullName>
    </submittedName>
</protein>
<evidence type="ECO:0000313" key="6">
    <source>
        <dbReference type="Proteomes" id="UP000044938"/>
    </source>
</evidence>
<evidence type="ECO:0000313" key="7">
    <source>
        <dbReference type="Proteomes" id="UP000045842"/>
    </source>
</evidence>
<dbReference type="EMBL" id="CQQC01000404">
    <property type="protein sequence ID" value="CNU97927.1"/>
    <property type="molecule type" value="Genomic_DNA"/>
</dbReference>
<evidence type="ECO:0000313" key="5">
    <source>
        <dbReference type="Proteomes" id="UP000039217"/>
    </source>
</evidence>
<feature type="compositionally biased region" description="Basic and acidic residues" evidence="1">
    <location>
        <begin position="111"/>
        <end position="123"/>
    </location>
</feature>
<dbReference type="Proteomes" id="UP000044938">
    <property type="component" value="Unassembled WGS sequence"/>
</dbReference>
<dbReference type="Proteomes" id="UP000045842">
    <property type="component" value="Unassembled WGS sequence"/>
</dbReference>
<name>A0A655E0N1_MYCTX</name>
<sequence length="123" mass="12552">MTHLSRSAAPGTGSRTASTVRPTACASASDTPGDAESALVCAVNNERPVRIRRCTSTPFGVLAATVSTPRSNNGWCTNSSPAWGTWSTTAGVASTATVTESTTSSGSPHTRPTESHDWASRGG</sequence>
<proteinExistence type="predicted"/>